<dbReference type="InterPro" id="IPR029095">
    <property type="entry name" value="NarX-like_N"/>
</dbReference>
<keyword evidence="12 13" id="KW-0472">Membrane</keyword>
<dbReference type="Pfam" id="PF13675">
    <property type="entry name" value="PilJ"/>
    <property type="match status" value="1"/>
</dbReference>
<dbReference type="AlphaFoldDB" id="A0A2T6BDN1"/>
<dbReference type="SMART" id="SM00388">
    <property type="entry name" value="HisKA"/>
    <property type="match status" value="1"/>
</dbReference>
<dbReference type="InterPro" id="IPR050351">
    <property type="entry name" value="BphY/WalK/GraS-like"/>
</dbReference>
<dbReference type="Pfam" id="PF02518">
    <property type="entry name" value="HATPase_c"/>
    <property type="match status" value="1"/>
</dbReference>
<sequence length="514" mass="57211">MTSERSAHMSLRRIFLMYLAALAVLFTSVTASLFLTDRVTKQVEVDASEINISGRQRMLSQRIIYLSQDLLTSDGADTENTRMALRTAIEELEAAIDLFEASHIALSTRSDLDAARVELYFASIDGATPLNARVKDYLVQARKIVDGNDTAQSLQRLKEIERGGLLADLDKVVAATEAASLQRLNTMRDLGWYSLIIALAIIVVEILLVFLPGHRLIQATLDTLRARNVQLSDAHKSLQAKTQSLLAKNEQIASDRKRLEDAWQESEALRREQSDFTYAVSHDLKSPANTMHLLLNEMSLEHAPKMDEDGNQLLEMALGTVKRMEMQIEDLLQYCWATNPQSEPETLDLNECVSDVLVEFNDEISQRDARIDVEPLPQFFGHPMQIKVLLKNLVQNALKFQLDGAQPQITIGVNDLGPSGVIELWVRDNGIGISPENHSKIFGLFQRLHVRESYPGTGLGLTTCHRIARNHGGNIMVESEEGAGSCFIATLRPAALRPSTIELDDELSITRSAA</sequence>
<name>A0A2T6BDN1_9RHOB</name>
<evidence type="ECO:0000256" key="11">
    <source>
        <dbReference type="ARBA" id="ARBA00023012"/>
    </source>
</evidence>
<dbReference type="InterPro" id="IPR005467">
    <property type="entry name" value="His_kinase_dom"/>
</dbReference>
<protein>
    <recommendedName>
        <fullName evidence="3">histidine kinase</fullName>
        <ecNumber evidence="3">2.7.13.3</ecNumber>
    </recommendedName>
</protein>
<dbReference type="InterPro" id="IPR003594">
    <property type="entry name" value="HATPase_dom"/>
</dbReference>
<evidence type="ECO:0000256" key="8">
    <source>
        <dbReference type="ARBA" id="ARBA00022777"/>
    </source>
</evidence>
<evidence type="ECO:0000256" key="6">
    <source>
        <dbReference type="ARBA" id="ARBA00022692"/>
    </source>
</evidence>
<evidence type="ECO:0000256" key="3">
    <source>
        <dbReference type="ARBA" id="ARBA00012438"/>
    </source>
</evidence>
<dbReference type="GO" id="GO:0000155">
    <property type="term" value="F:phosphorelay sensor kinase activity"/>
    <property type="evidence" value="ECO:0007669"/>
    <property type="project" value="InterPro"/>
</dbReference>
<proteinExistence type="predicted"/>
<evidence type="ECO:0000256" key="13">
    <source>
        <dbReference type="SAM" id="Phobius"/>
    </source>
</evidence>
<evidence type="ECO:0000256" key="2">
    <source>
        <dbReference type="ARBA" id="ARBA00004141"/>
    </source>
</evidence>
<keyword evidence="9" id="KW-0067">ATP-binding</keyword>
<evidence type="ECO:0000259" key="14">
    <source>
        <dbReference type="PROSITE" id="PS50109"/>
    </source>
</evidence>
<dbReference type="SUPFAM" id="SSF47384">
    <property type="entry name" value="Homodimeric domain of signal transducing histidine kinase"/>
    <property type="match status" value="1"/>
</dbReference>
<dbReference type="InterPro" id="IPR003661">
    <property type="entry name" value="HisK_dim/P_dom"/>
</dbReference>
<dbReference type="GO" id="GO:0007234">
    <property type="term" value="P:osmosensory signaling via phosphorelay pathway"/>
    <property type="evidence" value="ECO:0007669"/>
    <property type="project" value="TreeGrafter"/>
</dbReference>
<evidence type="ECO:0000256" key="9">
    <source>
        <dbReference type="ARBA" id="ARBA00022840"/>
    </source>
</evidence>
<evidence type="ECO:0000256" key="5">
    <source>
        <dbReference type="ARBA" id="ARBA00022679"/>
    </source>
</evidence>
<reference evidence="15 16" key="1">
    <citation type="submission" date="2018-04" db="EMBL/GenBank/DDBJ databases">
        <title>Genomic Encyclopedia of Archaeal and Bacterial Type Strains, Phase II (KMG-II): from individual species to whole genera.</title>
        <authorList>
            <person name="Goeker M."/>
        </authorList>
    </citation>
    <scope>NUCLEOTIDE SEQUENCE [LARGE SCALE GENOMIC DNA]</scope>
    <source>
        <strain evidence="15 16">DSM 100977</strain>
    </source>
</reference>
<dbReference type="PANTHER" id="PTHR42878">
    <property type="entry name" value="TWO-COMPONENT HISTIDINE KINASE"/>
    <property type="match status" value="1"/>
</dbReference>
<dbReference type="Gene3D" id="1.10.287.130">
    <property type="match status" value="1"/>
</dbReference>
<feature type="domain" description="Histidine kinase" evidence="14">
    <location>
        <begin position="279"/>
        <end position="495"/>
    </location>
</feature>
<dbReference type="PANTHER" id="PTHR42878:SF7">
    <property type="entry name" value="SENSOR HISTIDINE KINASE GLRK"/>
    <property type="match status" value="1"/>
</dbReference>
<comment type="subcellular location">
    <subcellularLocation>
        <location evidence="2">Membrane</location>
        <topology evidence="2">Multi-pass membrane protein</topology>
    </subcellularLocation>
</comment>
<accession>A0A2T6BDN1</accession>
<dbReference type="Proteomes" id="UP000243978">
    <property type="component" value="Unassembled WGS sequence"/>
</dbReference>
<keyword evidence="4" id="KW-0597">Phosphoprotein</keyword>
<comment type="caution">
    <text evidence="15">The sequence shown here is derived from an EMBL/GenBank/DDBJ whole genome shotgun (WGS) entry which is preliminary data.</text>
</comment>
<dbReference type="CDD" id="cd00082">
    <property type="entry name" value="HisKA"/>
    <property type="match status" value="1"/>
</dbReference>
<keyword evidence="10 13" id="KW-1133">Transmembrane helix</keyword>
<evidence type="ECO:0000313" key="16">
    <source>
        <dbReference type="Proteomes" id="UP000243978"/>
    </source>
</evidence>
<keyword evidence="11" id="KW-0902">Two-component regulatory system</keyword>
<dbReference type="SUPFAM" id="SSF55874">
    <property type="entry name" value="ATPase domain of HSP90 chaperone/DNA topoisomerase II/histidine kinase"/>
    <property type="match status" value="1"/>
</dbReference>
<evidence type="ECO:0000256" key="10">
    <source>
        <dbReference type="ARBA" id="ARBA00022989"/>
    </source>
</evidence>
<dbReference type="GO" id="GO:0005524">
    <property type="term" value="F:ATP binding"/>
    <property type="evidence" value="ECO:0007669"/>
    <property type="project" value="UniProtKB-KW"/>
</dbReference>
<dbReference type="GO" id="GO:0030295">
    <property type="term" value="F:protein kinase activator activity"/>
    <property type="evidence" value="ECO:0007669"/>
    <property type="project" value="TreeGrafter"/>
</dbReference>
<dbReference type="EC" id="2.7.13.3" evidence="3"/>
<keyword evidence="5" id="KW-0808">Transferase</keyword>
<dbReference type="SMART" id="SM00387">
    <property type="entry name" value="HATPase_c"/>
    <property type="match status" value="1"/>
</dbReference>
<dbReference type="PROSITE" id="PS50109">
    <property type="entry name" value="HIS_KIN"/>
    <property type="match status" value="1"/>
</dbReference>
<dbReference type="OrthoDB" id="9760752at2"/>
<organism evidence="15 16">
    <name type="scientific">Litoreibacter ponti</name>
    <dbReference type="NCBI Taxonomy" id="1510457"/>
    <lineage>
        <taxon>Bacteria</taxon>
        <taxon>Pseudomonadati</taxon>
        <taxon>Pseudomonadota</taxon>
        <taxon>Alphaproteobacteria</taxon>
        <taxon>Rhodobacterales</taxon>
        <taxon>Roseobacteraceae</taxon>
        <taxon>Litoreibacter</taxon>
    </lineage>
</organism>
<evidence type="ECO:0000256" key="7">
    <source>
        <dbReference type="ARBA" id="ARBA00022741"/>
    </source>
</evidence>
<evidence type="ECO:0000256" key="4">
    <source>
        <dbReference type="ARBA" id="ARBA00022553"/>
    </source>
</evidence>
<keyword evidence="7" id="KW-0547">Nucleotide-binding</keyword>
<dbReference type="InterPro" id="IPR036097">
    <property type="entry name" value="HisK_dim/P_sf"/>
</dbReference>
<gene>
    <name evidence="15" type="ORF">C8N43_2988</name>
</gene>
<dbReference type="InterPro" id="IPR036890">
    <property type="entry name" value="HATPase_C_sf"/>
</dbReference>
<evidence type="ECO:0000313" key="15">
    <source>
        <dbReference type="EMBL" id="PTX54179.1"/>
    </source>
</evidence>
<dbReference type="GO" id="GO:0016020">
    <property type="term" value="C:membrane"/>
    <property type="evidence" value="ECO:0007669"/>
    <property type="project" value="UniProtKB-SubCell"/>
</dbReference>
<evidence type="ECO:0000256" key="1">
    <source>
        <dbReference type="ARBA" id="ARBA00000085"/>
    </source>
</evidence>
<dbReference type="PRINTS" id="PR00344">
    <property type="entry name" value="BCTRLSENSOR"/>
</dbReference>
<dbReference type="GO" id="GO:0000156">
    <property type="term" value="F:phosphorelay response regulator activity"/>
    <property type="evidence" value="ECO:0007669"/>
    <property type="project" value="TreeGrafter"/>
</dbReference>
<dbReference type="EMBL" id="QBKS01000002">
    <property type="protein sequence ID" value="PTX54179.1"/>
    <property type="molecule type" value="Genomic_DNA"/>
</dbReference>
<dbReference type="Gene3D" id="3.30.565.10">
    <property type="entry name" value="Histidine kinase-like ATPase, C-terminal domain"/>
    <property type="match status" value="1"/>
</dbReference>
<evidence type="ECO:0000256" key="12">
    <source>
        <dbReference type="ARBA" id="ARBA00023136"/>
    </source>
</evidence>
<dbReference type="RefSeq" id="WP_107846537.1">
    <property type="nucleotide sequence ID" value="NZ_QBKS01000002.1"/>
</dbReference>
<keyword evidence="8" id="KW-0418">Kinase</keyword>
<feature type="transmembrane region" description="Helical" evidence="13">
    <location>
        <begin position="190"/>
        <end position="211"/>
    </location>
</feature>
<keyword evidence="6 13" id="KW-0812">Transmembrane</keyword>
<dbReference type="InterPro" id="IPR004358">
    <property type="entry name" value="Sig_transdc_His_kin-like_C"/>
</dbReference>
<comment type="catalytic activity">
    <reaction evidence="1">
        <text>ATP + protein L-histidine = ADP + protein N-phospho-L-histidine.</text>
        <dbReference type="EC" id="2.7.13.3"/>
    </reaction>
</comment>
<keyword evidence="16" id="KW-1185">Reference proteome</keyword>
<dbReference type="Pfam" id="PF00512">
    <property type="entry name" value="HisKA"/>
    <property type="match status" value="1"/>
</dbReference>